<dbReference type="PANTHER" id="PTHR48011">
    <property type="entry name" value="CCR4-NOT TRANSCRIPTIONAL COMPLEX SUBUNIT CAF120-RELATED"/>
    <property type="match status" value="1"/>
</dbReference>
<dbReference type="PROSITE" id="PS00107">
    <property type="entry name" value="PROTEIN_KINASE_ATP"/>
    <property type="match status" value="1"/>
</dbReference>
<reference evidence="9" key="1">
    <citation type="journal article" date="2016" name="G3 (Bethesda)">
        <title>First Draft Assembly and Annotation of the Genome of a California Endemic Oak Quercus lobata Nee (Fagaceae).</title>
        <authorList>
            <person name="Sork V.L."/>
            <person name="Fitz-Gibbon S.T."/>
            <person name="Puiu D."/>
            <person name="Crepeau M."/>
            <person name="Gugger P.F."/>
            <person name="Sherman R."/>
            <person name="Stevens K."/>
            <person name="Langley C.H."/>
            <person name="Pellegrini M."/>
            <person name="Salzberg S.L."/>
        </authorList>
    </citation>
    <scope>NUCLEOTIDE SEQUENCE [LARGE SCALE GENOMIC DNA]</scope>
    <source>
        <strain evidence="9">cv. SW786</strain>
    </source>
</reference>
<keyword evidence="1" id="KW-0808">Transferase</keyword>
<evidence type="ECO:0000313" key="8">
    <source>
        <dbReference type="EnsemblPlants" id="QL02p099954:mrna"/>
    </source>
</evidence>
<dbReference type="InParanoid" id="A0A7N2R0D5"/>
<dbReference type="GO" id="GO:0007165">
    <property type="term" value="P:signal transduction"/>
    <property type="evidence" value="ECO:0007669"/>
    <property type="project" value="TreeGrafter"/>
</dbReference>
<dbReference type="Proteomes" id="UP000594261">
    <property type="component" value="Chromosome 2"/>
</dbReference>
<dbReference type="InterPro" id="IPR052751">
    <property type="entry name" value="Plant_MAPKKK"/>
</dbReference>
<dbReference type="InterPro" id="IPR008271">
    <property type="entry name" value="Ser/Thr_kinase_AS"/>
</dbReference>
<dbReference type="PROSITE" id="PS00108">
    <property type="entry name" value="PROTEIN_KINASE_ST"/>
    <property type="match status" value="1"/>
</dbReference>
<dbReference type="SUPFAM" id="SSF56112">
    <property type="entry name" value="Protein kinase-like (PK-like)"/>
    <property type="match status" value="1"/>
</dbReference>
<keyword evidence="2 5" id="KW-0547">Nucleotide-binding</keyword>
<dbReference type="EnsemblPlants" id="QL02p099954:mrna">
    <property type="protein sequence ID" value="QL02p099954:mrna"/>
    <property type="gene ID" value="QL02p099954"/>
</dbReference>
<dbReference type="InterPro" id="IPR056777">
    <property type="entry name" value="Ycf2_N"/>
</dbReference>
<evidence type="ECO:0000313" key="9">
    <source>
        <dbReference type="Proteomes" id="UP000594261"/>
    </source>
</evidence>
<reference evidence="8" key="2">
    <citation type="submission" date="2021-01" db="UniProtKB">
        <authorList>
            <consortium name="EnsemblPlants"/>
        </authorList>
    </citation>
    <scope>IDENTIFICATION</scope>
</reference>
<dbReference type="InterPro" id="IPR000719">
    <property type="entry name" value="Prot_kinase_dom"/>
</dbReference>
<keyword evidence="3" id="KW-0418">Kinase</keyword>
<dbReference type="Gene3D" id="1.10.510.10">
    <property type="entry name" value="Transferase(Phosphotransferase) domain 1"/>
    <property type="match status" value="1"/>
</dbReference>
<keyword evidence="9" id="KW-1185">Reference proteome</keyword>
<keyword evidence="4 5" id="KW-0067">ATP-binding</keyword>
<keyword evidence="6" id="KW-0723">Serine/threonine-protein kinase</keyword>
<dbReference type="InterPro" id="IPR011009">
    <property type="entry name" value="Kinase-like_dom_sf"/>
</dbReference>
<organism evidence="8 9">
    <name type="scientific">Quercus lobata</name>
    <name type="common">Valley oak</name>
    <dbReference type="NCBI Taxonomy" id="97700"/>
    <lineage>
        <taxon>Eukaryota</taxon>
        <taxon>Viridiplantae</taxon>
        <taxon>Streptophyta</taxon>
        <taxon>Embryophyta</taxon>
        <taxon>Tracheophyta</taxon>
        <taxon>Spermatophyta</taxon>
        <taxon>Magnoliopsida</taxon>
        <taxon>eudicotyledons</taxon>
        <taxon>Gunneridae</taxon>
        <taxon>Pentapetalae</taxon>
        <taxon>rosids</taxon>
        <taxon>fabids</taxon>
        <taxon>Fagales</taxon>
        <taxon>Fagaceae</taxon>
        <taxon>Quercus</taxon>
    </lineage>
</organism>
<feature type="domain" description="Protein kinase" evidence="7">
    <location>
        <begin position="7"/>
        <end position="277"/>
    </location>
</feature>
<protein>
    <recommendedName>
        <fullName evidence="7">Protein kinase domain-containing protein</fullName>
    </recommendedName>
</protein>
<accession>A0A7N2R0D5</accession>
<name>A0A7N2R0D5_QUELO</name>
<evidence type="ECO:0000256" key="5">
    <source>
        <dbReference type="PROSITE-ProRule" id="PRU10141"/>
    </source>
</evidence>
<evidence type="ECO:0000259" key="7">
    <source>
        <dbReference type="PROSITE" id="PS50011"/>
    </source>
</evidence>
<dbReference type="GO" id="GO:0004674">
    <property type="term" value="F:protein serine/threonine kinase activity"/>
    <property type="evidence" value="ECO:0007669"/>
    <property type="project" value="UniProtKB-KW"/>
</dbReference>
<dbReference type="InterPro" id="IPR017441">
    <property type="entry name" value="Protein_kinase_ATP_BS"/>
</dbReference>
<comment type="similarity">
    <text evidence="6">Belongs to the protein kinase superfamily.</text>
</comment>
<dbReference type="Gramene" id="QL02p099954:mrna">
    <property type="protein sequence ID" value="QL02p099954:mrna"/>
    <property type="gene ID" value="QL02p099954"/>
</dbReference>
<dbReference type="PROSITE" id="PS50011">
    <property type="entry name" value="PROTEIN_KINASE_DOM"/>
    <property type="match status" value="1"/>
</dbReference>
<dbReference type="PANTHER" id="PTHR48011:SF51">
    <property type="entry name" value="PROTEIN KINASE SUPERFAMILY PROTEIN"/>
    <property type="match status" value="1"/>
</dbReference>
<evidence type="ECO:0000256" key="1">
    <source>
        <dbReference type="ARBA" id="ARBA00022679"/>
    </source>
</evidence>
<dbReference type="OMA" id="IVVEMLT"/>
<evidence type="ECO:0000256" key="3">
    <source>
        <dbReference type="ARBA" id="ARBA00022777"/>
    </source>
</evidence>
<dbReference type="AlphaFoldDB" id="A0A7N2R0D5"/>
<evidence type="ECO:0000256" key="4">
    <source>
        <dbReference type="ARBA" id="ARBA00022840"/>
    </source>
</evidence>
<proteinExistence type="inferred from homology"/>
<dbReference type="Pfam" id="PF05695">
    <property type="entry name" value="Ycf2"/>
    <property type="match status" value="1"/>
</dbReference>
<feature type="binding site" evidence="5">
    <location>
        <position position="44"/>
    </location>
    <ligand>
        <name>ATP</name>
        <dbReference type="ChEBI" id="CHEBI:30616"/>
    </ligand>
</feature>
<dbReference type="Pfam" id="PF00069">
    <property type="entry name" value="Pkinase"/>
    <property type="match status" value="1"/>
</dbReference>
<dbReference type="CDD" id="cd06606">
    <property type="entry name" value="STKc_MAPKKK"/>
    <property type="match status" value="1"/>
</dbReference>
<evidence type="ECO:0000256" key="2">
    <source>
        <dbReference type="ARBA" id="ARBA00022741"/>
    </source>
</evidence>
<dbReference type="GO" id="GO:0005524">
    <property type="term" value="F:ATP binding"/>
    <property type="evidence" value="ECO:0007669"/>
    <property type="project" value="UniProtKB-UniRule"/>
</dbReference>
<evidence type="ECO:0000256" key="6">
    <source>
        <dbReference type="RuleBase" id="RU000304"/>
    </source>
</evidence>
<sequence>MAHDIKWSKVQVLGKGSYGTVYLAIANRVGSAFSSPFSGLIAIKSAVFQNSLSLQKEAEILQDLVDCPEIVHYFGNDLTIESGVGFYNLQLEYASGGTLEDLIKKTGGKLVEYDVQRYTRMIVKGLRCIHEKGYVHCDLKPANILVFCSKAGRGNAVKIADFGISKITREEYGFVKRKFCFRGTPIYMSPESVALGEIEAPLDIWSLGCTVIEMITGKHVWNCKGLEDLMFQIAFGKEPPKIPETMSEHGKDFLRKCFVRDPRKRWTAEMLLNHPFISETECLKSTKIRLIGCSSSISRRLSSSETLLPPPGFSAFPSVLPGHAQYYGNWVSSDPEVKHYSGNFKLWGGGPAYGFESVRSKKKYLNINLVDLMSIITNPVNRLPMDEFNNINELK</sequence>
<dbReference type="SMART" id="SM00220">
    <property type="entry name" value="S_TKc"/>
    <property type="match status" value="1"/>
</dbReference>